<dbReference type="Pfam" id="PF00648">
    <property type="entry name" value="Peptidase_C2"/>
    <property type="match status" value="1"/>
</dbReference>
<gene>
    <name evidence="2" type="ORF">PSON_ATCC_30995.1.T1170147</name>
</gene>
<proteinExistence type="predicted"/>
<dbReference type="EMBL" id="CAJJDN010000117">
    <property type="protein sequence ID" value="CAD8118506.1"/>
    <property type="molecule type" value="Genomic_DNA"/>
</dbReference>
<evidence type="ECO:0000259" key="1">
    <source>
        <dbReference type="Pfam" id="PF00648"/>
    </source>
</evidence>
<dbReference type="AlphaFoldDB" id="A0A8S1QRX9"/>
<dbReference type="Proteomes" id="UP000692954">
    <property type="component" value="Unassembled WGS sequence"/>
</dbReference>
<accession>A0A8S1QRX9</accession>
<organism evidence="2 3">
    <name type="scientific">Paramecium sonneborni</name>
    <dbReference type="NCBI Taxonomy" id="65129"/>
    <lineage>
        <taxon>Eukaryota</taxon>
        <taxon>Sar</taxon>
        <taxon>Alveolata</taxon>
        <taxon>Ciliophora</taxon>
        <taxon>Intramacronucleata</taxon>
        <taxon>Oligohymenophorea</taxon>
        <taxon>Peniculida</taxon>
        <taxon>Parameciidae</taxon>
        <taxon>Paramecium</taxon>
    </lineage>
</organism>
<feature type="domain" description="Calpain catalytic" evidence="1">
    <location>
        <begin position="49"/>
        <end position="214"/>
    </location>
</feature>
<dbReference type="InterPro" id="IPR001300">
    <property type="entry name" value="Peptidase_C2_calpain_cat"/>
</dbReference>
<name>A0A8S1QRX9_9CILI</name>
<evidence type="ECO:0000313" key="2">
    <source>
        <dbReference type="EMBL" id="CAD8118506.1"/>
    </source>
</evidence>
<dbReference type="GO" id="GO:0004198">
    <property type="term" value="F:calcium-dependent cysteine-type endopeptidase activity"/>
    <property type="evidence" value="ECO:0007669"/>
    <property type="project" value="InterPro"/>
</dbReference>
<dbReference type="OrthoDB" id="304790at2759"/>
<dbReference type="GO" id="GO:0006508">
    <property type="term" value="P:proteolysis"/>
    <property type="evidence" value="ECO:0007669"/>
    <property type="project" value="InterPro"/>
</dbReference>
<reference evidence="2" key="1">
    <citation type="submission" date="2021-01" db="EMBL/GenBank/DDBJ databases">
        <authorList>
            <consortium name="Genoscope - CEA"/>
            <person name="William W."/>
        </authorList>
    </citation>
    <scope>NUCLEOTIDE SEQUENCE</scope>
</reference>
<comment type="caution">
    <text evidence="2">The sequence shown here is derived from an EMBL/GenBank/DDBJ whole genome shotgun (WGS) entry which is preliminary data.</text>
</comment>
<sequence length="573" mass="68593">MQYQNRTKFEQETQIFYTVNKKKFDDGRFDQENENRNLVLYELAQLENIQKSYLQDLEIKDSSFFKSFALINAIFIVQQNMSNLKQNFEQREDRLFGVWLWQQGEQHLVIVDDQIPCIFRGNYPELATIISKYEWPIILQKAIGKFLGYGYNSFNSLKNETVDFFIQMITGSIIIEQEFQSIEELEKISRDKQVILFVKYTQNSQIIASIIEFTQIYMEGEQRLIRLIAPNQQSVFAQGRSKDYRSCYLNWQEFKQNFQTVHQLIWKDDYRVTPVQLKNPSERSFGSNENTLQNQYGFIEHTYLYKFKLDDDDNNYQITIWQKDYIINEGKIEILNNYSSQKLGLIRILLFQEFQPNQYKFIDGNCNFLSYISINQKLKKGDYFILCQGYFNQLQQRDLTLTIKGLQVPQSIIPDQQQDSKLIKLITTMIMNHTSLENTRSIQEPQIQVTTNKAYGFLYFYYKNKGTIEIYEQVNFQQLGFFIEYNSLTQQQQFQIKVQQNHFQIQLYTLDPRIIIQQENLSFKYCYTYNNLDKQQQQQQQEKQQQQADKLQLGRCIDKTTQTRDLDIILKQF</sequence>
<protein>
    <recommendedName>
        <fullName evidence="1">Calpain catalytic domain-containing protein</fullName>
    </recommendedName>
</protein>
<keyword evidence="3" id="KW-1185">Reference proteome</keyword>
<evidence type="ECO:0000313" key="3">
    <source>
        <dbReference type="Proteomes" id="UP000692954"/>
    </source>
</evidence>